<dbReference type="EMBL" id="JAHUZB010000010">
    <property type="protein sequence ID" value="MBV7392349.1"/>
    <property type="molecule type" value="Genomic_DNA"/>
</dbReference>
<dbReference type="InterPro" id="IPR047215">
    <property type="entry name" value="Galactose_mutarotase-like"/>
</dbReference>
<evidence type="ECO:0000256" key="2">
    <source>
        <dbReference type="ARBA" id="ARBA00006206"/>
    </source>
</evidence>
<accession>A0ABS6THV0</accession>
<evidence type="ECO:0000313" key="6">
    <source>
        <dbReference type="EMBL" id="MBV7392349.1"/>
    </source>
</evidence>
<organism evidence="6 7">
    <name type="scientific">Enterococcus alishanensis</name>
    <dbReference type="NCBI Taxonomy" id="1303817"/>
    <lineage>
        <taxon>Bacteria</taxon>
        <taxon>Bacillati</taxon>
        <taxon>Bacillota</taxon>
        <taxon>Bacilli</taxon>
        <taxon>Lactobacillales</taxon>
        <taxon>Enterococcaceae</taxon>
        <taxon>Enterococcus</taxon>
    </lineage>
</organism>
<dbReference type="EC" id="5.1.3.3" evidence="3 5"/>
<gene>
    <name evidence="6" type="ORF">KUA55_16825</name>
</gene>
<dbReference type="PROSITE" id="PS00545">
    <property type="entry name" value="ALDOSE_1_EPIMERASE"/>
    <property type="match status" value="1"/>
</dbReference>
<dbReference type="PANTHER" id="PTHR10091">
    <property type="entry name" value="ALDOSE-1-EPIMERASE"/>
    <property type="match status" value="1"/>
</dbReference>
<dbReference type="Proteomes" id="UP000774130">
    <property type="component" value="Unassembled WGS sequence"/>
</dbReference>
<evidence type="ECO:0000256" key="4">
    <source>
        <dbReference type="ARBA" id="ARBA00014165"/>
    </source>
</evidence>
<dbReference type="CDD" id="cd09019">
    <property type="entry name" value="galactose_mutarotase_like"/>
    <property type="match status" value="1"/>
</dbReference>
<comment type="pathway">
    <text evidence="5">Carbohydrate metabolism; hexose metabolism.</text>
</comment>
<dbReference type="InterPro" id="IPR018052">
    <property type="entry name" value="Ald1_epimerase_CS"/>
</dbReference>
<comment type="caution">
    <text evidence="6">The sequence shown here is derived from an EMBL/GenBank/DDBJ whole genome shotgun (WGS) entry which is preliminary data.</text>
</comment>
<comment type="catalytic activity">
    <reaction evidence="1 5">
        <text>alpha-D-glucose = beta-D-glucose</text>
        <dbReference type="Rhea" id="RHEA:10264"/>
        <dbReference type="ChEBI" id="CHEBI:15903"/>
        <dbReference type="ChEBI" id="CHEBI:17925"/>
        <dbReference type="EC" id="5.1.3.3"/>
    </reaction>
</comment>
<evidence type="ECO:0000256" key="1">
    <source>
        <dbReference type="ARBA" id="ARBA00001614"/>
    </source>
</evidence>
<evidence type="ECO:0000256" key="3">
    <source>
        <dbReference type="ARBA" id="ARBA00013185"/>
    </source>
</evidence>
<evidence type="ECO:0000313" key="7">
    <source>
        <dbReference type="Proteomes" id="UP000774130"/>
    </source>
</evidence>
<dbReference type="PIRSF" id="PIRSF005096">
    <property type="entry name" value="GALM"/>
    <property type="match status" value="1"/>
</dbReference>
<comment type="similarity">
    <text evidence="2 5">Belongs to the aldose epimerase family.</text>
</comment>
<protein>
    <recommendedName>
        <fullName evidence="4 5">Aldose 1-epimerase</fullName>
        <ecNumber evidence="3 5">5.1.3.3</ecNumber>
    </recommendedName>
</protein>
<evidence type="ECO:0000256" key="5">
    <source>
        <dbReference type="PIRNR" id="PIRNR005096"/>
    </source>
</evidence>
<dbReference type="InterPro" id="IPR008183">
    <property type="entry name" value="Aldose_1/G6P_1-epimerase"/>
</dbReference>
<reference evidence="6 7" key="1">
    <citation type="submission" date="2021-06" db="EMBL/GenBank/DDBJ databases">
        <title>Enterococcus alishanensis sp. nov., a novel lactic acid bacterium isolated from fresh coffee beans.</title>
        <authorList>
            <person name="Chen Y.-S."/>
        </authorList>
    </citation>
    <scope>NUCLEOTIDE SEQUENCE [LARGE SCALE GENOMIC DNA]</scope>
    <source>
        <strain evidence="6 7">ALS3</strain>
    </source>
</reference>
<dbReference type="RefSeq" id="WP_218327560.1">
    <property type="nucleotide sequence ID" value="NZ_JAHUZB010000010.1"/>
</dbReference>
<keyword evidence="7" id="KW-1185">Reference proteome</keyword>
<keyword evidence="5" id="KW-0413">Isomerase</keyword>
<dbReference type="InterPro" id="IPR015443">
    <property type="entry name" value="Aldose_1-epimerase"/>
</dbReference>
<keyword evidence="5" id="KW-0119">Carbohydrate metabolism</keyword>
<sequence>MTIFQKQINDDLVEYIIDNGWMSISVLNYGAVITRIKVPDKNGDKFNCVLNYADYSNYYENPLFLGAVIGPVAGRIAAGTFELDGTSYQLEKNEGDNHLHGGFSGYHKQFYQVETVTNEQEDHLILYLTNHQTKGYPGKIDFSVTYSLDCNNSFKILYQAKADAKTIFNPTNHTYFNLNPRTESVKNHSLKINAEKVQEIKQGTLPTGHLLNLTVEGNQRLQLQGGRLEETFNDEHEQLTLGSQGIDLAYLINTDSPEGAILENEETGIMIKLTTSEESIVVYTGNKLPNQIFLAENGWLSKHSGVTLETQNLPDAIHQADPKIILEPNKTYSSKTVFEFLNTNK</sequence>
<name>A0ABS6THV0_9ENTE</name>
<proteinExistence type="inferred from homology"/>
<dbReference type="Pfam" id="PF01263">
    <property type="entry name" value="Aldose_epim"/>
    <property type="match status" value="1"/>
</dbReference>
<dbReference type="PANTHER" id="PTHR10091:SF0">
    <property type="entry name" value="GALACTOSE MUTAROTASE"/>
    <property type="match status" value="1"/>
</dbReference>